<evidence type="ECO:0000256" key="10">
    <source>
        <dbReference type="ARBA" id="ARBA00023201"/>
    </source>
</evidence>
<dbReference type="Gene3D" id="2.60.470.10">
    <property type="entry name" value="Acid-sensing ion channels like domains"/>
    <property type="match status" value="1"/>
</dbReference>
<dbReference type="PANTHER" id="PTHR11690">
    <property type="entry name" value="AMILORIDE-SENSITIVE SODIUM CHANNEL-RELATED"/>
    <property type="match status" value="1"/>
</dbReference>
<dbReference type="EMBL" id="BMAW01077242">
    <property type="protein sequence ID" value="GFU05336.1"/>
    <property type="molecule type" value="Genomic_DNA"/>
</dbReference>
<keyword evidence="6 13" id="KW-1133">Transmembrane helix</keyword>
<evidence type="ECO:0000256" key="4">
    <source>
        <dbReference type="ARBA" id="ARBA00022461"/>
    </source>
</evidence>
<dbReference type="GO" id="GO:0005886">
    <property type="term" value="C:plasma membrane"/>
    <property type="evidence" value="ECO:0007669"/>
    <property type="project" value="TreeGrafter"/>
</dbReference>
<comment type="subcellular location">
    <subcellularLocation>
        <location evidence="1">Membrane</location>
        <topology evidence="1">Multi-pass membrane protein</topology>
    </subcellularLocation>
</comment>
<keyword evidence="7" id="KW-0915">Sodium</keyword>
<dbReference type="PANTHER" id="PTHR11690:SF248">
    <property type="entry name" value="PICKPOCKET 17, ISOFORM A"/>
    <property type="match status" value="1"/>
</dbReference>
<evidence type="ECO:0000256" key="6">
    <source>
        <dbReference type="ARBA" id="ARBA00022989"/>
    </source>
</evidence>
<keyword evidence="3 12" id="KW-0813">Transport</keyword>
<proteinExistence type="inferred from homology"/>
<feature type="transmembrane region" description="Helical" evidence="13">
    <location>
        <begin position="49"/>
        <end position="70"/>
    </location>
</feature>
<protein>
    <submittedName>
        <fullName evidence="14">Uncharacterized protein</fullName>
    </submittedName>
</protein>
<evidence type="ECO:0000256" key="5">
    <source>
        <dbReference type="ARBA" id="ARBA00022692"/>
    </source>
</evidence>
<keyword evidence="11 12" id="KW-0407">Ion channel</keyword>
<evidence type="ECO:0000313" key="15">
    <source>
        <dbReference type="Proteomes" id="UP000887013"/>
    </source>
</evidence>
<sequence>MFDRTMKLQRRCLKTRFLTYSKVLCKQSLITGFPVIASTRNGFHKALKILVFVLCTCGFLYQTFSFLKLFKAYPTLVDFQVEKPDIIPLPSISLCNKNRIRRRIFCTSFPEVCRWFKRTSYCLRYTPNCLEGQTDEEIVLAAPSPPVHANMNRSQEFVRIFGQRQKDLVQDCRVQRGAISLCKNYVSFVAPDKDGYPNNCIAIESLWEQPNMQPQSVPVTSRISLRMTIHPEENFNYFDSLLAHILVHESRSIGNPMMEGITLKPGKTYDLFINERIIERLPPPYKTNCTDYLMLWMQNGGRGPFTEKGCREKCKMRLMMNSEGCVAQSLSYPHIFPICTDKNLFPSENINEKCMKECSEACNEVAYDIRSEIKLDQSEREKAMNGSEEYSDGQSPEYRSIQPHWRVYGYVAGNLPRDSVRSFGDPLLPYHLSIQEEEEV</sequence>
<evidence type="ECO:0000256" key="9">
    <source>
        <dbReference type="ARBA" id="ARBA00023136"/>
    </source>
</evidence>
<dbReference type="OrthoDB" id="6434558at2759"/>
<evidence type="ECO:0000256" key="13">
    <source>
        <dbReference type="SAM" id="Phobius"/>
    </source>
</evidence>
<evidence type="ECO:0000256" key="2">
    <source>
        <dbReference type="ARBA" id="ARBA00007193"/>
    </source>
</evidence>
<organism evidence="14 15">
    <name type="scientific">Nephila pilipes</name>
    <name type="common">Giant wood spider</name>
    <name type="synonym">Nephila maculata</name>
    <dbReference type="NCBI Taxonomy" id="299642"/>
    <lineage>
        <taxon>Eukaryota</taxon>
        <taxon>Metazoa</taxon>
        <taxon>Ecdysozoa</taxon>
        <taxon>Arthropoda</taxon>
        <taxon>Chelicerata</taxon>
        <taxon>Arachnida</taxon>
        <taxon>Araneae</taxon>
        <taxon>Araneomorphae</taxon>
        <taxon>Entelegynae</taxon>
        <taxon>Araneoidea</taxon>
        <taxon>Nephilidae</taxon>
        <taxon>Nephila</taxon>
    </lineage>
</organism>
<evidence type="ECO:0000256" key="8">
    <source>
        <dbReference type="ARBA" id="ARBA00023065"/>
    </source>
</evidence>
<dbReference type="GO" id="GO:0015280">
    <property type="term" value="F:ligand-gated sodium channel activity"/>
    <property type="evidence" value="ECO:0007669"/>
    <property type="project" value="TreeGrafter"/>
</dbReference>
<dbReference type="Proteomes" id="UP000887013">
    <property type="component" value="Unassembled WGS sequence"/>
</dbReference>
<dbReference type="AlphaFoldDB" id="A0A8X6UE50"/>
<reference evidence="14" key="1">
    <citation type="submission" date="2020-08" db="EMBL/GenBank/DDBJ databases">
        <title>Multicomponent nature underlies the extraordinary mechanical properties of spider dragline silk.</title>
        <authorList>
            <person name="Kono N."/>
            <person name="Nakamura H."/>
            <person name="Mori M."/>
            <person name="Yoshida Y."/>
            <person name="Ohtoshi R."/>
            <person name="Malay A.D."/>
            <person name="Moran D.A.P."/>
            <person name="Tomita M."/>
            <person name="Numata K."/>
            <person name="Arakawa K."/>
        </authorList>
    </citation>
    <scope>NUCLEOTIDE SEQUENCE</scope>
</reference>
<comment type="caution">
    <text evidence="14">The sequence shown here is derived from an EMBL/GenBank/DDBJ whole genome shotgun (WGS) entry which is preliminary data.</text>
</comment>
<dbReference type="Pfam" id="PF00858">
    <property type="entry name" value="ASC"/>
    <property type="match status" value="1"/>
</dbReference>
<evidence type="ECO:0000256" key="11">
    <source>
        <dbReference type="ARBA" id="ARBA00023303"/>
    </source>
</evidence>
<evidence type="ECO:0000256" key="12">
    <source>
        <dbReference type="RuleBase" id="RU000679"/>
    </source>
</evidence>
<evidence type="ECO:0000256" key="7">
    <source>
        <dbReference type="ARBA" id="ARBA00023053"/>
    </source>
</evidence>
<keyword evidence="9 13" id="KW-0472">Membrane</keyword>
<keyword evidence="8 12" id="KW-0406">Ion transport</keyword>
<evidence type="ECO:0000256" key="1">
    <source>
        <dbReference type="ARBA" id="ARBA00004141"/>
    </source>
</evidence>
<keyword evidence="15" id="KW-1185">Reference proteome</keyword>
<evidence type="ECO:0000313" key="14">
    <source>
        <dbReference type="EMBL" id="GFU05336.1"/>
    </source>
</evidence>
<keyword evidence="5 12" id="KW-0812">Transmembrane</keyword>
<dbReference type="InterPro" id="IPR001873">
    <property type="entry name" value="ENaC"/>
</dbReference>
<keyword evidence="4 12" id="KW-0894">Sodium channel</keyword>
<keyword evidence="10 12" id="KW-0739">Sodium transport</keyword>
<gene>
    <name evidence="14" type="primary">AVEN_39417_1</name>
    <name evidence="14" type="ORF">NPIL_35991</name>
</gene>
<comment type="similarity">
    <text evidence="2 12">Belongs to the amiloride-sensitive sodium channel (TC 1.A.6) family.</text>
</comment>
<evidence type="ECO:0000256" key="3">
    <source>
        <dbReference type="ARBA" id="ARBA00022448"/>
    </source>
</evidence>
<accession>A0A8X6UE50</accession>
<name>A0A8X6UE50_NEPPI</name>